<dbReference type="Proteomes" id="UP000028534">
    <property type="component" value="Unassembled WGS sequence"/>
</dbReference>
<proteinExistence type="predicted"/>
<dbReference type="STRING" id="13690.AX777_17725"/>
<name>A0A084E8J8_SPHYA</name>
<feature type="domain" description="YspA cpYpsA-related SLOG" evidence="1">
    <location>
        <begin position="202"/>
        <end position="266"/>
    </location>
</feature>
<dbReference type="eggNOG" id="ENOG502Z7S6">
    <property type="taxonomic scope" value="Bacteria"/>
</dbReference>
<gene>
    <name evidence="2" type="ORF">CP98_04901</name>
</gene>
<sequence length="324" mass="35901">MRNFTNFADLARHIADGRATDAQVQSYDGSFLDYSDMAKLSTTDAPERLEMPDPDQVRAAVEMMMATLFDVFRDTRMEPFATDLAWGFVNSFHVVAKRVEGREDDAAKKLGELARHYDPSEIYATEVEDAQTLCQTLQGCREALECMRDHAGEVYRVEVGKPFSPVKGSRVSSGLTASMIDARDYLASRSRTRREQYEPQGPVVAFSGGQQWEDADLLFSGLDSIKARIPEMILATTAQSKGCDAIAHAWAASRGVKVIQFRLDRSLGNRAAFVRNDRILALKPVHAVICEGTGIQANLAQKLRQAGVPLNIVRLAQQTIARRA</sequence>
<dbReference type="InterPro" id="IPR019627">
    <property type="entry name" value="YAcAr"/>
</dbReference>
<dbReference type="AlphaFoldDB" id="A0A084E8J8"/>
<reference evidence="2 3" key="1">
    <citation type="submission" date="2014-03" db="EMBL/GenBank/DDBJ databases">
        <title>Genome sequence of Sphingobium yanoikuyae B1.</title>
        <authorList>
            <person name="Gan H.M."/>
            <person name="Gan H.Y."/>
            <person name="Savka M.A."/>
        </authorList>
    </citation>
    <scope>NUCLEOTIDE SEQUENCE [LARGE SCALE GENOMIC DNA]</scope>
    <source>
        <strain evidence="2 3">B1</strain>
    </source>
</reference>
<dbReference type="RefSeq" id="WP_017501072.1">
    <property type="nucleotide sequence ID" value="NZ_JGVR01000053.1"/>
</dbReference>
<evidence type="ECO:0000313" key="3">
    <source>
        <dbReference type="Proteomes" id="UP000028534"/>
    </source>
</evidence>
<evidence type="ECO:0000259" key="1">
    <source>
        <dbReference type="Pfam" id="PF10686"/>
    </source>
</evidence>
<evidence type="ECO:0000313" key="2">
    <source>
        <dbReference type="EMBL" id="KEZ14290.1"/>
    </source>
</evidence>
<protein>
    <recommendedName>
        <fullName evidence="1">YspA cpYpsA-related SLOG domain-containing protein</fullName>
    </recommendedName>
</protein>
<comment type="caution">
    <text evidence="2">The sequence shown here is derived from an EMBL/GenBank/DDBJ whole genome shotgun (WGS) entry which is preliminary data.</text>
</comment>
<accession>A0A084E8J8</accession>
<dbReference type="EMBL" id="JGVR01000053">
    <property type="protein sequence ID" value="KEZ14290.1"/>
    <property type="molecule type" value="Genomic_DNA"/>
</dbReference>
<dbReference type="PATRIC" id="fig|13690.10.peg.5064"/>
<organism evidence="2 3">
    <name type="scientific">Sphingobium yanoikuyae</name>
    <name type="common">Sphingomonas yanoikuyae</name>
    <dbReference type="NCBI Taxonomy" id="13690"/>
    <lineage>
        <taxon>Bacteria</taxon>
        <taxon>Pseudomonadati</taxon>
        <taxon>Pseudomonadota</taxon>
        <taxon>Alphaproteobacteria</taxon>
        <taxon>Sphingomonadales</taxon>
        <taxon>Sphingomonadaceae</taxon>
        <taxon>Sphingobium</taxon>
    </lineage>
</organism>
<dbReference type="Pfam" id="PF10686">
    <property type="entry name" value="YAcAr"/>
    <property type="match status" value="1"/>
</dbReference>